<dbReference type="EMBL" id="JACHVA010000047">
    <property type="protein sequence ID" value="MBC2601214.1"/>
    <property type="molecule type" value="Genomic_DNA"/>
</dbReference>
<dbReference type="InterPro" id="IPR009081">
    <property type="entry name" value="PP-bd_ACP"/>
</dbReference>
<evidence type="ECO:0000313" key="2">
    <source>
        <dbReference type="EMBL" id="MBC2601214.1"/>
    </source>
</evidence>
<feature type="domain" description="Carrier" evidence="1">
    <location>
        <begin position="1"/>
        <end position="75"/>
    </location>
</feature>
<dbReference type="SUPFAM" id="SSF47336">
    <property type="entry name" value="ACP-like"/>
    <property type="match status" value="1"/>
</dbReference>
<gene>
    <name evidence="2" type="ORF">H5P30_05435</name>
</gene>
<accession>A0A7X1AWJ0</accession>
<dbReference type="Pfam" id="PF00550">
    <property type="entry name" value="PP-binding"/>
    <property type="match status" value="1"/>
</dbReference>
<evidence type="ECO:0000313" key="3">
    <source>
        <dbReference type="Proteomes" id="UP000525652"/>
    </source>
</evidence>
<protein>
    <submittedName>
        <fullName evidence="2">Acyl carrier protein</fullName>
    </submittedName>
</protein>
<dbReference type="InterPro" id="IPR036736">
    <property type="entry name" value="ACP-like_sf"/>
</dbReference>
<dbReference type="AlphaFoldDB" id="A0A7X1AWJ0"/>
<proteinExistence type="predicted"/>
<comment type="caution">
    <text evidence="2">The sequence shown here is derived from an EMBL/GenBank/DDBJ whole genome shotgun (WGS) entry which is preliminary data.</text>
</comment>
<dbReference type="Proteomes" id="UP000525652">
    <property type="component" value="Unassembled WGS sequence"/>
</dbReference>
<dbReference type="PROSITE" id="PS50075">
    <property type="entry name" value="CARRIER"/>
    <property type="match status" value="1"/>
</dbReference>
<name>A0A7X1AWJ0_9BACT</name>
<reference evidence="2 3" key="1">
    <citation type="submission" date="2020-07" db="EMBL/GenBank/DDBJ databases">
        <authorList>
            <person name="Feng X."/>
        </authorList>
    </citation>
    <scope>NUCLEOTIDE SEQUENCE [LARGE SCALE GENOMIC DNA]</scope>
    <source>
        <strain evidence="2 3">JCM14086</strain>
    </source>
</reference>
<sequence length="80" mass="8979">MKLEELRATIADLFEIEGSSLTLETPFQDQGVYDSLKVVLLMAELEDQAGLSVPPEKTQELQTLQDILTFAREQGKPIEE</sequence>
<dbReference type="RefSeq" id="WP_185691939.1">
    <property type="nucleotide sequence ID" value="NZ_JACHVA010000047.1"/>
</dbReference>
<keyword evidence="3" id="KW-1185">Reference proteome</keyword>
<dbReference type="Gene3D" id="1.10.1200.10">
    <property type="entry name" value="ACP-like"/>
    <property type="match status" value="1"/>
</dbReference>
<organism evidence="2 3">
    <name type="scientific">Puniceicoccus vermicola</name>
    <dbReference type="NCBI Taxonomy" id="388746"/>
    <lineage>
        <taxon>Bacteria</taxon>
        <taxon>Pseudomonadati</taxon>
        <taxon>Verrucomicrobiota</taxon>
        <taxon>Opitutia</taxon>
        <taxon>Puniceicoccales</taxon>
        <taxon>Puniceicoccaceae</taxon>
        <taxon>Puniceicoccus</taxon>
    </lineage>
</organism>
<evidence type="ECO:0000259" key="1">
    <source>
        <dbReference type="PROSITE" id="PS50075"/>
    </source>
</evidence>